<sequence length="89" mass="9648">MLRWPYLCGLRCFTEGLLPVFVCWTLISSLLVLSPGPLAGSSHCLLFLPFIVVSSCALLSASDAFLACFLHVVVVGSLVWITFITVDSL</sequence>
<accession>A0ACC0RWW3</accession>
<dbReference type="Proteomes" id="UP000006729">
    <property type="component" value="Chromosome 15"/>
</dbReference>
<reference evidence="1 2" key="1">
    <citation type="journal article" date="2006" name="Science">
        <title>The genome of black cottonwood, Populus trichocarpa (Torr. &amp; Gray).</title>
        <authorList>
            <person name="Tuskan G.A."/>
            <person name="Difazio S."/>
            <person name="Jansson S."/>
            <person name="Bohlmann J."/>
            <person name="Grigoriev I."/>
            <person name="Hellsten U."/>
            <person name="Putnam N."/>
            <person name="Ralph S."/>
            <person name="Rombauts S."/>
            <person name="Salamov A."/>
            <person name="Schein J."/>
            <person name="Sterck L."/>
            <person name="Aerts A."/>
            <person name="Bhalerao R.R."/>
            <person name="Bhalerao R.P."/>
            <person name="Blaudez D."/>
            <person name="Boerjan W."/>
            <person name="Brun A."/>
            <person name="Brunner A."/>
            <person name="Busov V."/>
            <person name="Campbell M."/>
            <person name="Carlson J."/>
            <person name="Chalot M."/>
            <person name="Chapman J."/>
            <person name="Chen G.L."/>
            <person name="Cooper D."/>
            <person name="Coutinho P.M."/>
            <person name="Couturier J."/>
            <person name="Covert S."/>
            <person name="Cronk Q."/>
            <person name="Cunningham R."/>
            <person name="Davis J."/>
            <person name="Degroeve S."/>
            <person name="Dejardin A."/>
            <person name="Depamphilis C."/>
            <person name="Detter J."/>
            <person name="Dirks B."/>
            <person name="Dubchak I."/>
            <person name="Duplessis S."/>
            <person name="Ehlting J."/>
            <person name="Ellis B."/>
            <person name="Gendler K."/>
            <person name="Goodstein D."/>
            <person name="Gribskov M."/>
            <person name="Grimwood J."/>
            <person name="Groover A."/>
            <person name="Gunter L."/>
            <person name="Hamberger B."/>
            <person name="Heinze B."/>
            <person name="Helariutta Y."/>
            <person name="Henrissat B."/>
            <person name="Holligan D."/>
            <person name="Holt R."/>
            <person name="Huang W."/>
            <person name="Islam-Faridi N."/>
            <person name="Jones S."/>
            <person name="Jones-Rhoades M."/>
            <person name="Jorgensen R."/>
            <person name="Joshi C."/>
            <person name="Kangasjarvi J."/>
            <person name="Karlsson J."/>
            <person name="Kelleher C."/>
            <person name="Kirkpatrick R."/>
            <person name="Kirst M."/>
            <person name="Kohler A."/>
            <person name="Kalluri U."/>
            <person name="Larimer F."/>
            <person name="Leebens-Mack J."/>
            <person name="Leple J.C."/>
            <person name="Locascio P."/>
            <person name="Lou Y."/>
            <person name="Lucas S."/>
            <person name="Martin F."/>
            <person name="Montanini B."/>
            <person name="Napoli C."/>
            <person name="Nelson D.R."/>
            <person name="Nelson C."/>
            <person name="Nieminen K."/>
            <person name="Nilsson O."/>
            <person name="Pereda V."/>
            <person name="Peter G."/>
            <person name="Philippe R."/>
            <person name="Pilate G."/>
            <person name="Poliakov A."/>
            <person name="Razumovskaya J."/>
            <person name="Richardson P."/>
            <person name="Rinaldi C."/>
            <person name="Ritland K."/>
            <person name="Rouze P."/>
            <person name="Ryaboy D."/>
            <person name="Schmutz J."/>
            <person name="Schrader J."/>
            <person name="Segerman B."/>
            <person name="Shin H."/>
            <person name="Siddiqui A."/>
            <person name="Sterky F."/>
            <person name="Terry A."/>
            <person name="Tsai C.J."/>
            <person name="Uberbacher E."/>
            <person name="Unneberg P."/>
            <person name="Vahala J."/>
            <person name="Wall K."/>
            <person name="Wessler S."/>
            <person name="Yang G."/>
            <person name="Yin T."/>
            <person name="Douglas C."/>
            <person name="Marra M."/>
            <person name="Sandberg G."/>
            <person name="Van de Peer Y."/>
            <person name="Rokhsar D."/>
        </authorList>
    </citation>
    <scope>NUCLEOTIDE SEQUENCE [LARGE SCALE GENOMIC DNA]</scope>
    <source>
        <strain evidence="2">cv. Nisqually</strain>
    </source>
</reference>
<keyword evidence="2" id="KW-1185">Reference proteome</keyword>
<name>A0ACC0RWW3_POPTR</name>
<evidence type="ECO:0000313" key="1">
    <source>
        <dbReference type="EMBL" id="KAI9381589.1"/>
    </source>
</evidence>
<evidence type="ECO:0000313" key="2">
    <source>
        <dbReference type="Proteomes" id="UP000006729"/>
    </source>
</evidence>
<proteinExistence type="predicted"/>
<protein>
    <submittedName>
        <fullName evidence="1">Uncharacterized protein</fullName>
    </submittedName>
</protein>
<gene>
    <name evidence="1" type="ORF">POPTR_015G134550v4</name>
</gene>
<organism evidence="1 2">
    <name type="scientific">Populus trichocarpa</name>
    <name type="common">Western balsam poplar</name>
    <name type="synonym">Populus balsamifera subsp. trichocarpa</name>
    <dbReference type="NCBI Taxonomy" id="3694"/>
    <lineage>
        <taxon>Eukaryota</taxon>
        <taxon>Viridiplantae</taxon>
        <taxon>Streptophyta</taxon>
        <taxon>Embryophyta</taxon>
        <taxon>Tracheophyta</taxon>
        <taxon>Spermatophyta</taxon>
        <taxon>Magnoliopsida</taxon>
        <taxon>eudicotyledons</taxon>
        <taxon>Gunneridae</taxon>
        <taxon>Pentapetalae</taxon>
        <taxon>rosids</taxon>
        <taxon>fabids</taxon>
        <taxon>Malpighiales</taxon>
        <taxon>Salicaceae</taxon>
        <taxon>Saliceae</taxon>
        <taxon>Populus</taxon>
    </lineage>
</organism>
<comment type="caution">
    <text evidence="1">The sequence shown here is derived from an EMBL/GenBank/DDBJ whole genome shotgun (WGS) entry which is preliminary data.</text>
</comment>
<dbReference type="EMBL" id="CM009304">
    <property type="protein sequence ID" value="KAI9381589.1"/>
    <property type="molecule type" value="Genomic_DNA"/>
</dbReference>